<keyword evidence="2" id="KW-1185">Reference proteome</keyword>
<evidence type="ECO:0000313" key="1">
    <source>
        <dbReference type="EMBL" id="EGK10482.1"/>
    </source>
</evidence>
<dbReference type="EMBL" id="AFHS01000020">
    <property type="protein sequence ID" value="EGK10482.1"/>
    <property type="molecule type" value="Genomic_DNA"/>
</dbReference>
<evidence type="ECO:0000313" key="2">
    <source>
        <dbReference type="Proteomes" id="UP000004207"/>
    </source>
</evidence>
<accession>F5S603</accession>
<gene>
    <name evidence="1" type="ORF">HMPREF0476_0636</name>
</gene>
<dbReference type="HOGENOM" id="CLU_3290977_0_0_4"/>
<sequence length="40" mass="4565">MSVWMRYGSRAPVRALMWNHTCGSALTVRPDVNQLFDLQG</sequence>
<protein>
    <submittedName>
        <fullName evidence="1">Uncharacterized protein</fullName>
    </submittedName>
</protein>
<dbReference type="eggNOG" id="COG0715">
    <property type="taxonomic scope" value="Bacteria"/>
</dbReference>
<proteinExistence type="predicted"/>
<reference evidence="1 2" key="1">
    <citation type="submission" date="2011-04" db="EMBL/GenBank/DDBJ databases">
        <authorList>
            <person name="Muzny D."/>
            <person name="Qin X."/>
            <person name="Deng J."/>
            <person name="Jiang H."/>
            <person name="Liu Y."/>
            <person name="Qu J."/>
            <person name="Song X.-Z."/>
            <person name="Zhang L."/>
            <person name="Thornton R."/>
            <person name="Coyle M."/>
            <person name="Francisco L."/>
            <person name="Jackson L."/>
            <person name="Javaid M."/>
            <person name="Korchina V."/>
            <person name="Kovar C."/>
            <person name="Mata R."/>
            <person name="Mathew T."/>
            <person name="Ngo R."/>
            <person name="Nguyen L."/>
            <person name="Nguyen N."/>
            <person name="Okwuonu G."/>
            <person name="Ongeri F."/>
            <person name="Pham C."/>
            <person name="Simmons D."/>
            <person name="Wilczek-Boney K."/>
            <person name="Hale W."/>
            <person name="Jakkamsetti A."/>
            <person name="Pham P."/>
            <person name="Ruth R."/>
            <person name="San Lucas F."/>
            <person name="Warren J."/>
            <person name="Zhang J."/>
            <person name="Zhao Z."/>
            <person name="Zhou C."/>
            <person name="Zhu D."/>
            <person name="Lee S."/>
            <person name="Bess C."/>
            <person name="Blankenburg K."/>
            <person name="Forbes L."/>
            <person name="Fu Q."/>
            <person name="Gubbala S."/>
            <person name="Hirani K."/>
            <person name="Jayaseelan J.C."/>
            <person name="Lara F."/>
            <person name="Munidasa M."/>
            <person name="Palculict T."/>
            <person name="Patil S."/>
            <person name="Pu L.-L."/>
            <person name="Saada N."/>
            <person name="Tang L."/>
            <person name="Weissenberger G."/>
            <person name="Zhu Y."/>
            <person name="Hemphill L."/>
            <person name="Shang Y."/>
            <person name="Youmans B."/>
            <person name="Ayvaz T."/>
            <person name="Ross M."/>
            <person name="Santibanez J."/>
            <person name="Aqrawi P."/>
            <person name="Gross S."/>
            <person name="Joshi V."/>
            <person name="Fowler G."/>
            <person name="Nazareth L."/>
            <person name="Reid J."/>
            <person name="Worley K."/>
            <person name="Petrosino J."/>
            <person name="Highlander S."/>
            <person name="Gibbs R."/>
        </authorList>
    </citation>
    <scope>NUCLEOTIDE SEQUENCE [LARGE SCALE GENOMIC DNA]</scope>
    <source>
        <strain evidence="1 2">ATCC 23330</strain>
    </source>
</reference>
<comment type="caution">
    <text evidence="1">The sequence shown here is derived from an EMBL/GenBank/DDBJ whole genome shotgun (WGS) entry which is preliminary data.</text>
</comment>
<name>F5S603_KINKI</name>
<dbReference type="Proteomes" id="UP000004207">
    <property type="component" value="Unassembled WGS sequence"/>
</dbReference>
<organism evidence="1 2">
    <name type="scientific">Kingella kingae ATCC 23330</name>
    <dbReference type="NCBI Taxonomy" id="887327"/>
    <lineage>
        <taxon>Bacteria</taxon>
        <taxon>Pseudomonadati</taxon>
        <taxon>Pseudomonadota</taxon>
        <taxon>Betaproteobacteria</taxon>
        <taxon>Neisseriales</taxon>
        <taxon>Neisseriaceae</taxon>
        <taxon>Kingella</taxon>
    </lineage>
</organism>
<dbReference type="GeneID" id="93263463"/>
<dbReference type="AlphaFoldDB" id="F5S603"/>
<dbReference type="RefSeq" id="WP_003785998.1">
    <property type="nucleotide sequence ID" value="NZ_FOJK01000058.1"/>
</dbReference>